<keyword evidence="2" id="KW-1185">Reference proteome</keyword>
<organism evidence="1 2">
    <name type="scientific">Acidithiobacillus ferruginosus</name>
    <dbReference type="NCBI Taxonomy" id="3063951"/>
    <lineage>
        <taxon>Bacteria</taxon>
        <taxon>Pseudomonadati</taxon>
        <taxon>Pseudomonadota</taxon>
        <taxon>Acidithiobacillia</taxon>
        <taxon>Acidithiobacillales</taxon>
        <taxon>Acidithiobacillaceae</taxon>
        <taxon>Acidithiobacillus</taxon>
    </lineage>
</organism>
<evidence type="ECO:0000313" key="1">
    <source>
        <dbReference type="EMBL" id="XRP72170.1"/>
    </source>
</evidence>
<accession>A0ACD5IED3</accession>
<protein>
    <submittedName>
        <fullName evidence="1">Uncharacterized protein</fullName>
    </submittedName>
</protein>
<evidence type="ECO:0000313" key="2">
    <source>
        <dbReference type="Proteomes" id="UP001196097"/>
    </source>
</evidence>
<reference evidence="1 2" key="1">
    <citation type="journal article" date="2021" name="ISME J.">
        <title>Genomic evolution of the class Acidithiobacillia: deep-branching Proteobacteria living in extreme acidic conditions.</title>
        <authorList>
            <person name="Moya-Beltran A."/>
            <person name="Beard S."/>
            <person name="Rojas-Villalobos C."/>
            <person name="Issotta F."/>
            <person name="Gallardo Y."/>
            <person name="Ulloa R."/>
            <person name="Giaveno A."/>
            <person name="Degli Esposti M."/>
            <person name="Johnson D.B."/>
            <person name="Quatrini R."/>
        </authorList>
    </citation>
    <scope>NUCLEOTIDE SEQUENCE [LARGE SCALE GENOMIC DNA]</scope>
    <source>
        <strain evidence="1 2">CF3</strain>
    </source>
</reference>
<name>A0ACD5IED3_9PROT</name>
<dbReference type="Proteomes" id="UP001196097">
    <property type="component" value="Chromosome"/>
</dbReference>
<sequence>MNGNGGSARKLLDERYARGEIERDEYLEKRNHLGK</sequence>
<proteinExistence type="predicted"/>
<dbReference type="EMBL" id="CP130946">
    <property type="protein sequence ID" value="XRP72170.1"/>
    <property type="molecule type" value="Genomic_DNA"/>
</dbReference>
<gene>
    <name evidence="1" type="ORF">HF292_010175</name>
</gene>